<evidence type="ECO:0000313" key="3">
    <source>
        <dbReference type="EMBL" id="AHH81880.1"/>
    </source>
</evidence>
<dbReference type="SUPFAM" id="SSF52210">
    <property type="entry name" value="Succinyl-CoA synthetase domains"/>
    <property type="match status" value="2"/>
</dbReference>
<organism evidence="3">
    <name type="scientific">uncultured bacterium pAB4</name>
    <dbReference type="NCBI Taxonomy" id="1444979"/>
    <lineage>
        <taxon>Bacteria</taxon>
        <taxon>environmental samples</taxon>
    </lineage>
</organism>
<feature type="domain" description="ATP-citrate synthase/succinyl-CoA ligase C-terminal" evidence="1">
    <location>
        <begin position="347"/>
        <end position="506"/>
    </location>
</feature>
<dbReference type="AlphaFoldDB" id="W5VRF9"/>
<sequence>MNIYGIIRHNAYYDSVSLMQISRAVEDIEGVDAAMVCMGTQLNKDLLKDAGLLTEEFASSKPSDLVIAYRTAKADLESLVLETVEAKLNAKQEDKDVDEQDPTSVGSAVKRYPESNLVLVSLPGQYAAREVRKALNKNLHVMLFSDNVRIDEELELKQLAHEKGLLMMGPDCGTAIINGKGLCFANEVRKGRIGIVGASGTGLQEVTVLIDRLGGGVSQALGTGGRDLSYEIGGIMMLDAYRALEQDPNTEVILLLSKPPVKEVELKIIAEVKKGQKPSIICFLNSELSDISDRIYGCNTLEQAAVKAVELEMNKTVVLEDFDTIANVDLASWKANVSKDQKYLRALYCGGTVCDEAAYIASTQLNKQDVYSNVGKVTRLSDPYHSVKHSFIDLGDDNFTVGKPHPMIEPSLRNARLIQEAKDKETAVILFDVEIGYGSHVEPTEVVLEAVREAKQIAKADKREIKFVAYVLGTDKDYQSLDKQLRLLKQEGVHVASSNARAARLAIDLVGGLNA</sequence>
<dbReference type="GO" id="GO:0004776">
    <property type="term" value="F:succinate-CoA ligase (GDP-forming) activity"/>
    <property type="evidence" value="ECO:0007669"/>
    <property type="project" value="TreeGrafter"/>
</dbReference>
<dbReference type="PANTHER" id="PTHR11117:SF24">
    <property type="entry name" value="PROTEIN FDRA"/>
    <property type="match status" value="1"/>
</dbReference>
<dbReference type="GO" id="GO:0004775">
    <property type="term" value="F:succinate-CoA ligase (ADP-forming) activity"/>
    <property type="evidence" value="ECO:0007669"/>
    <property type="project" value="TreeGrafter"/>
</dbReference>
<dbReference type="InterPro" id="IPR016102">
    <property type="entry name" value="Succinyl-CoA_synth-like"/>
</dbReference>
<feature type="domain" description="CoA-binding" evidence="2">
    <location>
        <begin position="190"/>
        <end position="281"/>
    </location>
</feature>
<dbReference type="Pfam" id="PF00549">
    <property type="entry name" value="Ligase_CoA"/>
    <property type="match status" value="1"/>
</dbReference>
<dbReference type="NCBIfam" id="NF004760">
    <property type="entry name" value="PRK06091.1"/>
    <property type="match status" value="1"/>
</dbReference>
<proteinExistence type="predicted"/>
<dbReference type="PANTHER" id="PTHR11117">
    <property type="entry name" value="SUCCINYL-COA LIGASE SUBUNIT ALPHA"/>
    <property type="match status" value="1"/>
</dbReference>
<name>W5VRF9_9BACT</name>
<dbReference type="GO" id="GO:0005829">
    <property type="term" value="C:cytosol"/>
    <property type="evidence" value="ECO:0007669"/>
    <property type="project" value="TreeGrafter"/>
</dbReference>
<dbReference type="EMBL" id="KF733648">
    <property type="protein sequence ID" value="AHH81880.1"/>
    <property type="molecule type" value="Genomic_DNA"/>
</dbReference>
<dbReference type="GO" id="GO:0006099">
    <property type="term" value="P:tricarboxylic acid cycle"/>
    <property type="evidence" value="ECO:0007669"/>
    <property type="project" value="TreeGrafter"/>
</dbReference>
<reference evidence="3" key="1">
    <citation type="submission" date="2013-10" db="EMBL/GenBank/DDBJ databases">
        <title>Metagenomics Reveals New Arsenic Resistance Genes.</title>
        <authorList>
            <person name="Sharma R."/>
        </authorList>
    </citation>
    <scope>NUCLEOTIDE SEQUENCE</scope>
</reference>
<dbReference type="InterPro" id="IPR005811">
    <property type="entry name" value="SUCC_ACL_C"/>
</dbReference>
<evidence type="ECO:0000259" key="1">
    <source>
        <dbReference type="Pfam" id="PF00549"/>
    </source>
</evidence>
<dbReference type="GO" id="GO:0009361">
    <property type="term" value="C:succinate-CoA ligase complex (ADP-forming)"/>
    <property type="evidence" value="ECO:0007669"/>
    <property type="project" value="TreeGrafter"/>
</dbReference>
<protein>
    <submittedName>
        <fullName evidence="3">Fatty acid metabolism regulator protein</fullName>
    </submittedName>
</protein>
<dbReference type="InterPro" id="IPR003781">
    <property type="entry name" value="CoA-bd"/>
</dbReference>
<evidence type="ECO:0000259" key="2">
    <source>
        <dbReference type="Pfam" id="PF02629"/>
    </source>
</evidence>
<dbReference type="Gene3D" id="3.40.50.261">
    <property type="entry name" value="Succinyl-CoA synthetase domains"/>
    <property type="match status" value="2"/>
</dbReference>
<dbReference type="Pfam" id="PF02629">
    <property type="entry name" value="CoA_binding"/>
    <property type="match status" value="1"/>
</dbReference>
<dbReference type="Gene3D" id="3.40.50.720">
    <property type="entry name" value="NAD(P)-binding Rossmann-like Domain"/>
    <property type="match status" value="1"/>
</dbReference>
<accession>W5VRF9</accession>